<evidence type="ECO:0000256" key="1">
    <source>
        <dbReference type="ARBA" id="ARBA00022475"/>
    </source>
</evidence>
<dbReference type="GO" id="GO:0043772">
    <property type="term" value="F:acyl-phosphate glycerol-3-phosphate acyltransferase activity"/>
    <property type="evidence" value="ECO:0007669"/>
    <property type="project" value="UniProtKB-UniRule"/>
</dbReference>
<dbReference type="AlphaFoldDB" id="A0A133PLZ0"/>
<feature type="transmembrane region" description="Helical" evidence="10">
    <location>
        <begin position="6"/>
        <end position="27"/>
    </location>
</feature>
<dbReference type="UniPathway" id="UPA00085"/>
<evidence type="ECO:0000256" key="9">
    <source>
        <dbReference type="ARBA" id="ARBA00023264"/>
    </source>
</evidence>
<proteinExistence type="inferred from homology"/>
<dbReference type="PATRIC" id="fig|54005.3.peg.1169"/>
<dbReference type="SMART" id="SM01207">
    <property type="entry name" value="G3P_acyltransf"/>
    <property type="match status" value="1"/>
</dbReference>
<dbReference type="PANTHER" id="PTHR30309:SF0">
    <property type="entry name" value="GLYCEROL-3-PHOSPHATE ACYLTRANSFERASE-RELATED"/>
    <property type="match status" value="1"/>
</dbReference>
<evidence type="ECO:0000256" key="6">
    <source>
        <dbReference type="ARBA" id="ARBA00023098"/>
    </source>
</evidence>
<dbReference type="GO" id="GO:0005886">
    <property type="term" value="C:plasma membrane"/>
    <property type="evidence" value="ECO:0007669"/>
    <property type="project" value="UniProtKB-SubCell"/>
</dbReference>
<evidence type="ECO:0000313" key="12">
    <source>
        <dbReference type="Proteomes" id="UP000070174"/>
    </source>
</evidence>
<evidence type="ECO:0000256" key="2">
    <source>
        <dbReference type="ARBA" id="ARBA00022516"/>
    </source>
</evidence>
<keyword evidence="11" id="KW-0012">Acyltransferase</keyword>
<dbReference type="Pfam" id="PF02660">
    <property type="entry name" value="G3P_acyltransf"/>
    <property type="match status" value="1"/>
</dbReference>
<dbReference type="NCBIfam" id="TIGR00023">
    <property type="entry name" value="glycerol-3-phosphate 1-O-acyltransferase PlsY"/>
    <property type="match status" value="1"/>
</dbReference>
<feature type="transmembrane region" description="Helical" evidence="10">
    <location>
        <begin position="79"/>
        <end position="97"/>
    </location>
</feature>
<evidence type="ECO:0000256" key="8">
    <source>
        <dbReference type="ARBA" id="ARBA00023209"/>
    </source>
</evidence>
<keyword evidence="5 10" id="KW-1133">Transmembrane helix</keyword>
<comment type="catalytic activity">
    <reaction evidence="10">
        <text>an acyl phosphate + sn-glycerol 3-phosphate = a 1-acyl-sn-glycero-3-phosphate + phosphate</text>
        <dbReference type="Rhea" id="RHEA:34075"/>
        <dbReference type="ChEBI" id="CHEBI:43474"/>
        <dbReference type="ChEBI" id="CHEBI:57597"/>
        <dbReference type="ChEBI" id="CHEBI:57970"/>
        <dbReference type="ChEBI" id="CHEBI:59918"/>
        <dbReference type="EC" id="2.3.1.275"/>
    </reaction>
</comment>
<dbReference type="HAMAP" id="MF_01043">
    <property type="entry name" value="PlsY"/>
    <property type="match status" value="1"/>
</dbReference>
<keyword evidence="1 10" id="KW-1003">Cell membrane</keyword>
<evidence type="ECO:0000313" key="11">
    <source>
        <dbReference type="EMBL" id="KXA29561.1"/>
    </source>
</evidence>
<comment type="subcellular location">
    <subcellularLocation>
        <location evidence="10">Cell membrane</location>
        <topology evidence="10">Multi-pass membrane protein</topology>
    </subcellularLocation>
</comment>
<keyword evidence="3 10" id="KW-0808">Transferase</keyword>
<keyword evidence="6 10" id="KW-0443">Lipid metabolism</keyword>
<organism evidence="11">
    <name type="scientific">Peptoniphilus harei</name>
    <dbReference type="NCBI Taxonomy" id="54005"/>
    <lineage>
        <taxon>Bacteria</taxon>
        <taxon>Bacillati</taxon>
        <taxon>Bacillota</taxon>
        <taxon>Tissierellia</taxon>
        <taxon>Tissierellales</taxon>
        <taxon>Peptoniphilaceae</taxon>
        <taxon>Peptoniphilus</taxon>
    </lineage>
</organism>
<keyword evidence="9 10" id="KW-1208">Phospholipid metabolism</keyword>
<reference evidence="11 12" key="1">
    <citation type="submission" date="2016-01" db="EMBL/GenBank/DDBJ databases">
        <authorList>
            <person name="Oliw E.H."/>
        </authorList>
    </citation>
    <scope>NUCLEOTIDE SEQUENCE [LARGE SCALE GENOMIC DNA]</scope>
    <source>
        <strain evidence="11 12">CMW7756A</strain>
    </source>
</reference>
<keyword evidence="8 10" id="KW-0594">Phospholipid biosynthesis</keyword>
<evidence type="ECO:0000256" key="3">
    <source>
        <dbReference type="ARBA" id="ARBA00022679"/>
    </source>
</evidence>
<dbReference type="Proteomes" id="UP000070174">
    <property type="component" value="Unassembled WGS sequence"/>
</dbReference>
<feature type="transmembrane region" description="Helical" evidence="10">
    <location>
        <begin position="160"/>
        <end position="176"/>
    </location>
</feature>
<dbReference type="EMBL" id="LRQE01000034">
    <property type="protein sequence ID" value="KXA29561.1"/>
    <property type="molecule type" value="Genomic_DNA"/>
</dbReference>
<comment type="caution">
    <text evidence="11">The sequence shown here is derived from an EMBL/GenBank/DDBJ whole genome shotgun (WGS) entry which is preliminary data.</text>
</comment>
<dbReference type="PANTHER" id="PTHR30309">
    <property type="entry name" value="INNER MEMBRANE PROTEIN YGIH"/>
    <property type="match status" value="1"/>
</dbReference>
<comment type="function">
    <text evidence="10">Catalyzes the transfer of an acyl group from acyl-phosphate (acyl-PO(4)) to glycerol-3-phosphate (G3P) to form lysophosphatidic acid (LPA). This enzyme utilizes acyl-phosphate as fatty acyl donor, but not acyl-CoA or acyl-ACP.</text>
</comment>
<feature type="transmembrane region" description="Helical" evidence="10">
    <location>
        <begin position="136"/>
        <end position="154"/>
    </location>
</feature>
<feature type="transmembrane region" description="Helical" evidence="10">
    <location>
        <begin position="109"/>
        <end position="129"/>
    </location>
</feature>
<evidence type="ECO:0000256" key="5">
    <source>
        <dbReference type="ARBA" id="ARBA00022989"/>
    </source>
</evidence>
<sequence length="196" mass="21373">MNYVLTLLISYFVGTISGSYIIGNIFLNKDIRKYGSGNAGTTNAMRVLGKKAGVLTFAIDFLKGALVTIIIRKLFGNEFVPLGIFGAVLGHDFPFYMNFKGGKGVATTLGALALFNFPLTLICYIVWVLGTVLTKMVSVGSILFFISIIMVYSFMSKLSIYNILIIDIVAIIGIIRHKGNIKRIISGNENKIGGKK</sequence>
<comment type="similarity">
    <text evidence="10">Belongs to the PlsY family.</text>
</comment>
<protein>
    <recommendedName>
        <fullName evidence="10">Glycerol-3-phosphate acyltransferase</fullName>
    </recommendedName>
    <alternativeName>
        <fullName evidence="10">Acyl-PO4 G3P acyltransferase</fullName>
    </alternativeName>
    <alternativeName>
        <fullName evidence="10">Acyl-phosphate--glycerol-3-phosphate acyltransferase</fullName>
    </alternativeName>
    <alternativeName>
        <fullName evidence="10">G3P acyltransferase</fullName>
        <shortName evidence="10">GPAT</shortName>
        <ecNumber evidence="10">2.3.1.275</ecNumber>
    </alternativeName>
    <alternativeName>
        <fullName evidence="10">Lysophosphatidic acid synthase</fullName>
        <shortName evidence="10">LPA synthase</shortName>
    </alternativeName>
</protein>
<evidence type="ECO:0000256" key="7">
    <source>
        <dbReference type="ARBA" id="ARBA00023136"/>
    </source>
</evidence>
<comment type="subunit">
    <text evidence="10">Probably interacts with PlsX.</text>
</comment>
<name>A0A133PLZ0_9FIRM</name>
<evidence type="ECO:0000256" key="10">
    <source>
        <dbReference type="HAMAP-Rule" id="MF_01043"/>
    </source>
</evidence>
<comment type="pathway">
    <text evidence="10">Lipid metabolism; phospholipid metabolism.</text>
</comment>
<gene>
    <name evidence="10" type="primary">plsY</name>
    <name evidence="11" type="ORF">HMPREF3229_01185</name>
</gene>
<dbReference type="EC" id="2.3.1.275" evidence="10"/>
<keyword evidence="2 10" id="KW-0444">Lipid biosynthesis</keyword>
<dbReference type="RefSeq" id="WP_060800263.1">
    <property type="nucleotide sequence ID" value="NZ_KQ957101.1"/>
</dbReference>
<dbReference type="GO" id="GO:0008654">
    <property type="term" value="P:phospholipid biosynthetic process"/>
    <property type="evidence" value="ECO:0007669"/>
    <property type="project" value="UniProtKB-UniRule"/>
</dbReference>
<keyword evidence="4 10" id="KW-0812">Transmembrane</keyword>
<dbReference type="InterPro" id="IPR003811">
    <property type="entry name" value="G3P_acylTferase_PlsY"/>
</dbReference>
<keyword evidence="7 10" id="KW-0472">Membrane</keyword>
<accession>A0A133PLZ0</accession>
<evidence type="ECO:0000256" key="4">
    <source>
        <dbReference type="ARBA" id="ARBA00022692"/>
    </source>
</evidence>